<evidence type="ECO:0000313" key="3">
    <source>
        <dbReference type="Proteomes" id="UP000054538"/>
    </source>
</evidence>
<feature type="non-terminal residue" evidence="2">
    <location>
        <position position="105"/>
    </location>
</feature>
<feature type="region of interest" description="Disordered" evidence="1">
    <location>
        <begin position="79"/>
        <end position="105"/>
    </location>
</feature>
<evidence type="ECO:0000313" key="2">
    <source>
        <dbReference type="EMBL" id="KIK76965.1"/>
    </source>
</evidence>
<reference evidence="2 3" key="1">
    <citation type="submission" date="2014-04" db="EMBL/GenBank/DDBJ databases">
        <authorList>
            <consortium name="DOE Joint Genome Institute"/>
            <person name="Kuo A."/>
            <person name="Kohler A."/>
            <person name="Jargeat P."/>
            <person name="Nagy L.G."/>
            <person name="Floudas D."/>
            <person name="Copeland A."/>
            <person name="Barry K.W."/>
            <person name="Cichocki N."/>
            <person name="Veneault-Fourrey C."/>
            <person name="LaButti K."/>
            <person name="Lindquist E.A."/>
            <person name="Lipzen A."/>
            <person name="Lundell T."/>
            <person name="Morin E."/>
            <person name="Murat C."/>
            <person name="Sun H."/>
            <person name="Tunlid A."/>
            <person name="Henrissat B."/>
            <person name="Grigoriev I.V."/>
            <person name="Hibbett D.S."/>
            <person name="Martin F."/>
            <person name="Nordberg H.P."/>
            <person name="Cantor M.N."/>
            <person name="Hua S.X."/>
        </authorList>
    </citation>
    <scope>NUCLEOTIDE SEQUENCE [LARGE SCALE GENOMIC DNA]</scope>
    <source>
        <strain evidence="2 3">Ve08.2h10</strain>
    </source>
</reference>
<dbReference type="Proteomes" id="UP000054538">
    <property type="component" value="Unassembled WGS sequence"/>
</dbReference>
<dbReference type="HOGENOM" id="CLU_003703_11_2_1"/>
<organism evidence="2 3">
    <name type="scientific">Paxillus rubicundulus Ve08.2h10</name>
    <dbReference type="NCBI Taxonomy" id="930991"/>
    <lineage>
        <taxon>Eukaryota</taxon>
        <taxon>Fungi</taxon>
        <taxon>Dikarya</taxon>
        <taxon>Basidiomycota</taxon>
        <taxon>Agaricomycotina</taxon>
        <taxon>Agaricomycetes</taxon>
        <taxon>Agaricomycetidae</taxon>
        <taxon>Boletales</taxon>
        <taxon>Paxilineae</taxon>
        <taxon>Paxillaceae</taxon>
        <taxon>Paxillus</taxon>
    </lineage>
</organism>
<proteinExistence type="predicted"/>
<keyword evidence="3" id="KW-1185">Reference proteome</keyword>
<sequence length="105" mass="12003">CGTAAMNYFSKLKRITSNIFPHLVLDQYRELLLVARIWRVLKLLKWKGLGHDPRAVGLGELVLFCLACPQKGVKFNPEINKDMSRKASKHPSPSQADLHGRWKYS</sequence>
<dbReference type="AlphaFoldDB" id="A0A0D0DGF2"/>
<feature type="non-terminal residue" evidence="2">
    <location>
        <position position="1"/>
    </location>
</feature>
<reference evidence="3" key="2">
    <citation type="submission" date="2015-01" db="EMBL/GenBank/DDBJ databases">
        <title>Evolutionary Origins and Diversification of the Mycorrhizal Mutualists.</title>
        <authorList>
            <consortium name="DOE Joint Genome Institute"/>
            <consortium name="Mycorrhizal Genomics Consortium"/>
            <person name="Kohler A."/>
            <person name="Kuo A."/>
            <person name="Nagy L.G."/>
            <person name="Floudas D."/>
            <person name="Copeland A."/>
            <person name="Barry K.W."/>
            <person name="Cichocki N."/>
            <person name="Veneault-Fourrey C."/>
            <person name="LaButti K."/>
            <person name="Lindquist E.A."/>
            <person name="Lipzen A."/>
            <person name="Lundell T."/>
            <person name="Morin E."/>
            <person name="Murat C."/>
            <person name="Riley R."/>
            <person name="Ohm R."/>
            <person name="Sun H."/>
            <person name="Tunlid A."/>
            <person name="Henrissat B."/>
            <person name="Grigoriev I.V."/>
            <person name="Hibbett D.S."/>
            <person name="Martin F."/>
        </authorList>
    </citation>
    <scope>NUCLEOTIDE SEQUENCE [LARGE SCALE GENOMIC DNA]</scope>
    <source>
        <strain evidence="3">Ve08.2h10</strain>
    </source>
</reference>
<dbReference type="EMBL" id="KN827207">
    <property type="protein sequence ID" value="KIK76965.1"/>
    <property type="molecule type" value="Genomic_DNA"/>
</dbReference>
<dbReference type="OrthoDB" id="3149508at2759"/>
<dbReference type="InParanoid" id="A0A0D0DGF2"/>
<protein>
    <submittedName>
        <fullName evidence="2">Uncharacterized protein</fullName>
    </submittedName>
</protein>
<evidence type="ECO:0000256" key="1">
    <source>
        <dbReference type="SAM" id="MobiDB-lite"/>
    </source>
</evidence>
<gene>
    <name evidence="2" type="ORF">PAXRUDRAFT_168258</name>
</gene>
<accession>A0A0D0DGF2</accession>
<name>A0A0D0DGF2_9AGAM</name>